<evidence type="ECO:0000256" key="11">
    <source>
        <dbReference type="ARBA" id="ARBA00023163"/>
    </source>
</evidence>
<comment type="pathway">
    <text evidence="2 12">Amino-acid biosynthesis; L-arginine biosynthesis [regulation].</text>
</comment>
<keyword evidence="7 12" id="KW-0055">Arginine biosynthesis</keyword>
<evidence type="ECO:0000256" key="12">
    <source>
        <dbReference type="HAMAP-Rule" id="MF_00173"/>
    </source>
</evidence>
<evidence type="ECO:0000256" key="2">
    <source>
        <dbReference type="ARBA" id="ARBA00005040"/>
    </source>
</evidence>
<organism evidence="15 16">
    <name type="scientific">Calditerricola satsumensis</name>
    <dbReference type="NCBI Taxonomy" id="373054"/>
    <lineage>
        <taxon>Bacteria</taxon>
        <taxon>Bacillati</taxon>
        <taxon>Bacillota</taxon>
        <taxon>Bacilli</taxon>
        <taxon>Bacillales</taxon>
        <taxon>Bacillaceae</taxon>
        <taxon>Calditerricola</taxon>
    </lineage>
</organism>
<evidence type="ECO:0000259" key="14">
    <source>
        <dbReference type="Pfam" id="PF02863"/>
    </source>
</evidence>
<protein>
    <recommendedName>
        <fullName evidence="4 12">Arginine repressor</fullName>
    </recommendedName>
</protein>
<name>A0A8J3FCR1_9BACI</name>
<dbReference type="GO" id="GO:0051259">
    <property type="term" value="P:protein complex oligomerization"/>
    <property type="evidence" value="ECO:0007669"/>
    <property type="project" value="InterPro"/>
</dbReference>
<keyword evidence="8 12" id="KW-0028">Amino-acid biosynthesis</keyword>
<evidence type="ECO:0000256" key="3">
    <source>
        <dbReference type="ARBA" id="ARBA00008316"/>
    </source>
</evidence>
<dbReference type="InterPro" id="IPR036390">
    <property type="entry name" value="WH_DNA-bd_sf"/>
</dbReference>
<comment type="similarity">
    <text evidence="3 12">Belongs to the ArgR family.</text>
</comment>
<dbReference type="Gene3D" id="3.30.1360.40">
    <property type="match status" value="1"/>
</dbReference>
<feature type="domain" description="Arginine repressor C-terminal" evidence="14">
    <location>
        <begin position="82"/>
        <end position="146"/>
    </location>
</feature>
<dbReference type="RefSeq" id="WP_054672261.1">
    <property type="nucleotide sequence ID" value="NZ_BMOF01000026.1"/>
</dbReference>
<evidence type="ECO:0000256" key="4">
    <source>
        <dbReference type="ARBA" id="ARBA00021148"/>
    </source>
</evidence>
<dbReference type="InterPro" id="IPR020899">
    <property type="entry name" value="Arg_repress_C"/>
</dbReference>
<dbReference type="GO" id="GO:0003700">
    <property type="term" value="F:DNA-binding transcription factor activity"/>
    <property type="evidence" value="ECO:0007669"/>
    <property type="project" value="UniProtKB-UniRule"/>
</dbReference>
<evidence type="ECO:0000256" key="5">
    <source>
        <dbReference type="ARBA" id="ARBA00022490"/>
    </source>
</evidence>
<reference evidence="15" key="2">
    <citation type="submission" date="2020-09" db="EMBL/GenBank/DDBJ databases">
        <authorList>
            <person name="Sun Q."/>
            <person name="Ohkuma M."/>
        </authorList>
    </citation>
    <scope>NUCLEOTIDE SEQUENCE</scope>
    <source>
        <strain evidence="15">JCM 14719</strain>
    </source>
</reference>
<evidence type="ECO:0000256" key="10">
    <source>
        <dbReference type="ARBA" id="ARBA00023125"/>
    </source>
</evidence>
<evidence type="ECO:0000256" key="8">
    <source>
        <dbReference type="ARBA" id="ARBA00022605"/>
    </source>
</evidence>
<dbReference type="PANTHER" id="PTHR34471">
    <property type="entry name" value="ARGININE REPRESSOR"/>
    <property type="match status" value="1"/>
</dbReference>
<dbReference type="Gene3D" id="1.10.10.10">
    <property type="entry name" value="Winged helix-like DNA-binding domain superfamily/Winged helix DNA-binding domain"/>
    <property type="match status" value="1"/>
</dbReference>
<dbReference type="AlphaFoldDB" id="A0A8J3FCR1"/>
<dbReference type="Proteomes" id="UP000637720">
    <property type="component" value="Unassembled WGS sequence"/>
</dbReference>
<feature type="domain" description="Arginine repressor DNA-binding" evidence="13">
    <location>
        <begin position="1"/>
        <end position="68"/>
    </location>
</feature>
<dbReference type="SUPFAM" id="SSF46785">
    <property type="entry name" value="Winged helix' DNA-binding domain"/>
    <property type="match status" value="1"/>
</dbReference>
<evidence type="ECO:0000256" key="1">
    <source>
        <dbReference type="ARBA" id="ARBA00004496"/>
    </source>
</evidence>
<sequence length="149" mass="17028">MNKAQRHIKIREIISQYDIETQDELVDKLREAGFHVTQATVSRDIKELHLVKVPTPDGRYKYSLPVDLRTNPQQKLKRMLVDSFVSIDHAENLIVLKTLPGNAHAVAVLIDNLDWPEIMGTLAGDDTILIICKEKEKTGELARRFLDML</sequence>
<keyword evidence="11 12" id="KW-0804">Transcription</keyword>
<accession>A0A8J3FCR1</accession>
<dbReference type="FunFam" id="3.30.1360.40:FF:000006">
    <property type="entry name" value="Arginine repressor"/>
    <property type="match status" value="1"/>
</dbReference>
<dbReference type="InterPro" id="IPR020900">
    <property type="entry name" value="Arg_repress_DNA-bd"/>
</dbReference>
<evidence type="ECO:0000256" key="6">
    <source>
        <dbReference type="ARBA" id="ARBA00022491"/>
    </source>
</evidence>
<dbReference type="Pfam" id="PF01316">
    <property type="entry name" value="Arg_repressor"/>
    <property type="match status" value="1"/>
</dbReference>
<comment type="function">
    <text evidence="12">Regulates arginine biosynthesis genes.</text>
</comment>
<dbReference type="NCBIfam" id="TIGR01529">
    <property type="entry name" value="argR_whole"/>
    <property type="match status" value="1"/>
</dbReference>
<keyword evidence="10 12" id="KW-0238">DNA-binding</keyword>
<dbReference type="EMBL" id="BMOF01000026">
    <property type="protein sequence ID" value="GGK01341.1"/>
    <property type="molecule type" value="Genomic_DNA"/>
</dbReference>
<keyword evidence="5 12" id="KW-0963">Cytoplasm</keyword>
<dbReference type="InterPro" id="IPR036388">
    <property type="entry name" value="WH-like_DNA-bd_sf"/>
</dbReference>
<dbReference type="InterPro" id="IPR036251">
    <property type="entry name" value="Arg_repress_C_sf"/>
</dbReference>
<dbReference type="GO" id="GO:0034618">
    <property type="term" value="F:arginine binding"/>
    <property type="evidence" value="ECO:0007669"/>
    <property type="project" value="InterPro"/>
</dbReference>
<dbReference type="GO" id="GO:1900079">
    <property type="term" value="P:regulation of arginine biosynthetic process"/>
    <property type="evidence" value="ECO:0007669"/>
    <property type="project" value="UniProtKB-UniRule"/>
</dbReference>
<dbReference type="UniPathway" id="UPA00068"/>
<evidence type="ECO:0000256" key="9">
    <source>
        <dbReference type="ARBA" id="ARBA00023015"/>
    </source>
</evidence>
<dbReference type="Pfam" id="PF02863">
    <property type="entry name" value="Arg_repressor_C"/>
    <property type="match status" value="1"/>
</dbReference>
<dbReference type="NCBIfam" id="NF003281">
    <property type="entry name" value="PRK04280.1"/>
    <property type="match status" value="1"/>
</dbReference>
<dbReference type="PANTHER" id="PTHR34471:SF1">
    <property type="entry name" value="ARGININE REPRESSOR"/>
    <property type="match status" value="1"/>
</dbReference>
<evidence type="ECO:0000313" key="15">
    <source>
        <dbReference type="EMBL" id="GGK01341.1"/>
    </source>
</evidence>
<dbReference type="SUPFAM" id="SSF55252">
    <property type="entry name" value="C-terminal domain of arginine repressor"/>
    <property type="match status" value="1"/>
</dbReference>
<dbReference type="InterPro" id="IPR001669">
    <property type="entry name" value="Arg_repress"/>
</dbReference>
<keyword evidence="16" id="KW-1185">Reference proteome</keyword>
<dbReference type="GO" id="GO:0003677">
    <property type="term" value="F:DNA binding"/>
    <property type="evidence" value="ECO:0007669"/>
    <property type="project" value="UniProtKB-KW"/>
</dbReference>
<keyword evidence="6 12" id="KW-0678">Repressor</keyword>
<proteinExistence type="inferred from homology"/>
<dbReference type="GO" id="GO:0005737">
    <property type="term" value="C:cytoplasm"/>
    <property type="evidence" value="ECO:0007669"/>
    <property type="project" value="UniProtKB-SubCell"/>
</dbReference>
<gene>
    <name evidence="15" type="primary">argR2</name>
    <name evidence="12" type="synonym">argR</name>
    <name evidence="15" type="ORF">GCM10007043_14250</name>
</gene>
<evidence type="ECO:0000256" key="7">
    <source>
        <dbReference type="ARBA" id="ARBA00022571"/>
    </source>
</evidence>
<keyword evidence="9 12" id="KW-0805">Transcription regulation</keyword>
<reference evidence="15" key="1">
    <citation type="journal article" date="2014" name="Int. J. Syst. Evol. Microbiol.">
        <title>Complete genome sequence of Corynebacterium casei LMG S-19264T (=DSM 44701T), isolated from a smear-ripened cheese.</title>
        <authorList>
            <consortium name="US DOE Joint Genome Institute (JGI-PGF)"/>
            <person name="Walter F."/>
            <person name="Albersmeier A."/>
            <person name="Kalinowski J."/>
            <person name="Ruckert C."/>
        </authorList>
    </citation>
    <scope>NUCLEOTIDE SEQUENCE</scope>
    <source>
        <strain evidence="15">JCM 14719</strain>
    </source>
</reference>
<dbReference type="GO" id="GO:0006526">
    <property type="term" value="P:L-arginine biosynthetic process"/>
    <property type="evidence" value="ECO:0007669"/>
    <property type="project" value="UniProtKB-UniPathway"/>
</dbReference>
<comment type="subcellular location">
    <subcellularLocation>
        <location evidence="1 12">Cytoplasm</location>
    </subcellularLocation>
</comment>
<evidence type="ECO:0000259" key="13">
    <source>
        <dbReference type="Pfam" id="PF01316"/>
    </source>
</evidence>
<dbReference type="PRINTS" id="PR01467">
    <property type="entry name" value="ARGREPRESSOR"/>
</dbReference>
<evidence type="ECO:0000313" key="16">
    <source>
        <dbReference type="Proteomes" id="UP000637720"/>
    </source>
</evidence>
<comment type="caution">
    <text evidence="15">The sequence shown here is derived from an EMBL/GenBank/DDBJ whole genome shotgun (WGS) entry which is preliminary data.</text>
</comment>
<dbReference type="HAMAP" id="MF_00173">
    <property type="entry name" value="Arg_repressor"/>
    <property type="match status" value="1"/>
</dbReference>